<dbReference type="PROSITE" id="PS00635">
    <property type="entry name" value="PILI_CHAPERONE"/>
    <property type="match status" value="1"/>
</dbReference>
<comment type="similarity">
    <text evidence="2">Belongs to the periplasmic pilus chaperone family.</text>
</comment>
<protein>
    <submittedName>
        <fullName evidence="11">Putative fimbrial chaperone yraI</fullName>
    </submittedName>
</protein>
<evidence type="ECO:0000313" key="12">
    <source>
        <dbReference type="Proteomes" id="UP000030106"/>
    </source>
</evidence>
<dbReference type="PRINTS" id="PR00969">
    <property type="entry name" value="CHAPERONPILI"/>
</dbReference>
<dbReference type="HOGENOM" id="CLU_070768_2_2_1"/>
<name>A0A0A2W3L0_BEABA</name>
<reference evidence="11 12" key="1">
    <citation type="submission" date="2012-10" db="EMBL/GenBank/DDBJ databases">
        <title>Genome sequencing and analysis of entomopathogenic fungi Beauveria bassiana D1-5.</title>
        <authorList>
            <person name="Li Q."/>
            <person name="Wang L."/>
            <person name="Zhang Z."/>
            <person name="Wang Q."/>
            <person name="Ren J."/>
            <person name="Wang M."/>
            <person name="Xu W."/>
            <person name="Wang J."/>
            <person name="Lu Y."/>
            <person name="Du Q."/>
            <person name="Sun Z."/>
        </authorList>
    </citation>
    <scope>NUCLEOTIDE SEQUENCE [LARGE SCALE GENOMIC DNA]</scope>
    <source>
        <strain evidence="11 12">D1-5</strain>
    </source>
</reference>
<evidence type="ECO:0000313" key="11">
    <source>
        <dbReference type="EMBL" id="KGQ13212.1"/>
    </source>
</evidence>
<gene>
    <name evidence="11" type="ORF">BBAD15_g1031</name>
</gene>
<evidence type="ECO:0000256" key="5">
    <source>
        <dbReference type="ARBA" id="ARBA00022764"/>
    </source>
</evidence>
<dbReference type="EMBL" id="ANFO01000051">
    <property type="protein sequence ID" value="KGQ13212.1"/>
    <property type="molecule type" value="Genomic_DNA"/>
</dbReference>
<dbReference type="Pfam" id="PF02753">
    <property type="entry name" value="PapD_C"/>
    <property type="match status" value="1"/>
</dbReference>
<dbReference type="InterPro" id="IPR050643">
    <property type="entry name" value="Periplasmic_pilus_chap"/>
</dbReference>
<dbReference type="PANTHER" id="PTHR30251:SF2">
    <property type="entry name" value="FIMBRIAL CHAPERONE YADV-RELATED"/>
    <property type="match status" value="1"/>
</dbReference>
<organism evidence="11 12">
    <name type="scientific">Beauveria bassiana D1-5</name>
    <dbReference type="NCBI Taxonomy" id="1245745"/>
    <lineage>
        <taxon>Eukaryota</taxon>
        <taxon>Fungi</taxon>
        <taxon>Dikarya</taxon>
        <taxon>Ascomycota</taxon>
        <taxon>Pezizomycotina</taxon>
        <taxon>Sordariomycetes</taxon>
        <taxon>Hypocreomycetidae</taxon>
        <taxon>Hypocreales</taxon>
        <taxon>Cordycipitaceae</taxon>
        <taxon>Beauveria</taxon>
    </lineage>
</organism>
<dbReference type="SUPFAM" id="SSF49354">
    <property type="entry name" value="PapD-like"/>
    <property type="match status" value="1"/>
</dbReference>
<feature type="chain" id="PRO_5002007423" evidence="8">
    <location>
        <begin position="17"/>
        <end position="221"/>
    </location>
</feature>
<proteinExistence type="inferred from homology"/>
<feature type="domain" description="Pili assembly chaperone N-terminal" evidence="9">
    <location>
        <begin position="16"/>
        <end position="135"/>
    </location>
</feature>
<keyword evidence="3" id="KW-1029">Fimbrium biogenesis</keyword>
<dbReference type="AlphaFoldDB" id="A0A0A2W3L0"/>
<evidence type="ECO:0000256" key="1">
    <source>
        <dbReference type="ARBA" id="ARBA00004418"/>
    </source>
</evidence>
<dbReference type="Pfam" id="PF00345">
    <property type="entry name" value="PapD_N"/>
    <property type="match status" value="1"/>
</dbReference>
<feature type="signal peptide" evidence="8">
    <location>
        <begin position="1"/>
        <end position="16"/>
    </location>
</feature>
<evidence type="ECO:0000259" key="9">
    <source>
        <dbReference type="Pfam" id="PF00345"/>
    </source>
</evidence>
<accession>A0A0A2W3L0</accession>
<keyword evidence="4 8" id="KW-0732">Signal</keyword>
<dbReference type="GO" id="GO:0071555">
    <property type="term" value="P:cell wall organization"/>
    <property type="evidence" value="ECO:0007669"/>
    <property type="project" value="InterPro"/>
</dbReference>
<dbReference type="Proteomes" id="UP000030106">
    <property type="component" value="Unassembled WGS sequence"/>
</dbReference>
<dbReference type="InterPro" id="IPR016147">
    <property type="entry name" value="Pili_assmbl_chaperone_N"/>
</dbReference>
<evidence type="ECO:0000256" key="6">
    <source>
        <dbReference type="ARBA" id="ARBA00023186"/>
    </source>
</evidence>
<sequence length="221" mass="24063">MAAIALMAITLPATAGVIIGGTRVVYDGARKEASISVKNPEKVAPYLMQSWVENNSESDSSKPPFIVTPPLFRLDAGKENVLRIVRTGGNLPTDRESIFWLNIKSIPASNKTDENQLLISVKARLKLIYRPEGLKGDANEAWKTLNFSRQGDKLRVNNPTPYYVSFQTIKVGAQEVDIKDSATLAPMGTLSWTLPAGATGKISWKAINDYGGITEEASTPQ</sequence>
<dbReference type="InterPro" id="IPR018046">
    <property type="entry name" value="Pili_assmbl_chaperone_CS"/>
</dbReference>
<comment type="subcellular location">
    <subcellularLocation>
        <location evidence="1">Periplasm</location>
    </subcellularLocation>
</comment>
<comment type="caution">
    <text evidence="11">The sequence shown here is derived from an EMBL/GenBank/DDBJ whole genome shotgun (WGS) entry which is preliminary data.</text>
</comment>
<dbReference type="InterPro" id="IPR001829">
    <property type="entry name" value="Pili_assmbl_chaperone_bac"/>
</dbReference>
<dbReference type="GO" id="GO:0042597">
    <property type="term" value="C:periplasmic space"/>
    <property type="evidence" value="ECO:0007669"/>
    <property type="project" value="UniProtKB-SubCell"/>
</dbReference>
<dbReference type="InterPro" id="IPR016148">
    <property type="entry name" value="Pili_assmbl_chaperone_C"/>
</dbReference>
<evidence type="ECO:0000256" key="2">
    <source>
        <dbReference type="ARBA" id="ARBA00007399"/>
    </source>
</evidence>
<keyword evidence="7" id="KW-0393">Immunoglobulin domain</keyword>
<keyword evidence="5" id="KW-0574">Periplasm</keyword>
<evidence type="ECO:0000256" key="3">
    <source>
        <dbReference type="ARBA" id="ARBA00022558"/>
    </source>
</evidence>
<evidence type="ECO:0000256" key="4">
    <source>
        <dbReference type="ARBA" id="ARBA00022729"/>
    </source>
</evidence>
<dbReference type="STRING" id="1245745.A0A0A2W3L0"/>
<dbReference type="InterPro" id="IPR013783">
    <property type="entry name" value="Ig-like_fold"/>
</dbReference>
<dbReference type="Gene3D" id="2.60.40.10">
    <property type="entry name" value="Immunoglobulins"/>
    <property type="match status" value="2"/>
</dbReference>
<keyword evidence="6" id="KW-0143">Chaperone</keyword>
<evidence type="ECO:0000259" key="10">
    <source>
        <dbReference type="Pfam" id="PF02753"/>
    </source>
</evidence>
<dbReference type="SUPFAM" id="SSF49584">
    <property type="entry name" value="Periplasmic chaperone C-domain"/>
    <property type="match status" value="1"/>
</dbReference>
<feature type="domain" description="Pili assembly chaperone C-terminal" evidence="10">
    <location>
        <begin position="156"/>
        <end position="214"/>
    </location>
</feature>
<evidence type="ECO:0000256" key="7">
    <source>
        <dbReference type="ARBA" id="ARBA00023319"/>
    </source>
</evidence>
<dbReference type="InterPro" id="IPR008962">
    <property type="entry name" value="PapD-like_sf"/>
</dbReference>
<evidence type="ECO:0000256" key="8">
    <source>
        <dbReference type="SAM" id="SignalP"/>
    </source>
</evidence>
<dbReference type="PANTHER" id="PTHR30251">
    <property type="entry name" value="PILUS ASSEMBLY CHAPERONE"/>
    <property type="match status" value="1"/>
</dbReference>
<dbReference type="FunFam" id="2.60.40.10:FF:000458">
    <property type="entry name" value="Molecular chaperone FimC"/>
    <property type="match status" value="1"/>
</dbReference>
<dbReference type="InterPro" id="IPR036316">
    <property type="entry name" value="Pili_assmbl_chap_C_dom_sf"/>
</dbReference>